<feature type="domain" description="HDOD" evidence="1">
    <location>
        <begin position="23"/>
        <end position="210"/>
    </location>
</feature>
<accession>A0ABX0YHI6</accession>
<dbReference type="PROSITE" id="PS51833">
    <property type="entry name" value="HDOD"/>
    <property type="match status" value="1"/>
</dbReference>
<dbReference type="InterPro" id="IPR052340">
    <property type="entry name" value="RNase_Y/CdgJ"/>
</dbReference>
<evidence type="ECO:0000313" key="2">
    <source>
        <dbReference type="EMBL" id="NJP01779.1"/>
    </source>
</evidence>
<protein>
    <submittedName>
        <fullName evidence="2">HDOD domain-containing protein</fullName>
    </submittedName>
</protein>
<proteinExistence type="predicted"/>
<dbReference type="SUPFAM" id="SSF109604">
    <property type="entry name" value="HD-domain/PDEase-like"/>
    <property type="match status" value="1"/>
</dbReference>
<keyword evidence="3" id="KW-1185">Reference proteome</keyword>
<dbReference type="PANTHER" id="PTHR33525:SF3">
    <property type="entry name" value="RIBONUCLEASE Y"/>
    <property type="match status" value="1"/>
</dbReference>
<dbReference type="EMBL" id="JAAVJI010000007">
    <property type="protein sequence ID" value="NJP01779.1"/>
    <property type="molecule type" value="Genomic_DNA"/>
</dbReference>
<dbReference type="InterPro" id="IPR013976">
    <property type="entry name" value="HDOD"/>
</dbReference>
<dbReference type="Gene3D" id="1.10.3210.10">
    <property type="entry name" value="Hypothetical protein af1432"/>
    <property type="match status" value="1"/>
</dbReference>
<gene>
    <name evidence="2" type="ORF">HBH25_13070</name>
</gene>
<dbReference type="PANTHER" id="PTHR33525">
    <property type="match status" value="1"/>
</dbReference>
<dbReference type="RefSeq" id="WP_168084355.1">
    <property type="nucleotide sequence ID" value="NZ_JAAVJI010000007.1"/>
</dbReference>
<evidence type="ECO:0000313" key="3">
    <source>
        <dbReference type="Proteomes" id="UP000746535"/>
    </source>
</evidence>
<comment type="caution">
    <text evidence="2">The sequence shown here is derived from an EMBL/GenBank/DDBJ whole genome shotgun (WGS) entry which is preliminary data.</text>
</comment>
<dbReference type="Pfam" id="PF08668">
    <property type="entry name" value="HDOD"/>
    <property type="match status" value="1"/>
</dbReference>
<dbReference type="Proteomes" id="UP000746535">
    <property type="component" value="Unassembled WGS sequence"/>
</dbReference>
<sequence>MSELAQAVQNDLLVAIDRDDLMLPTLPEVALEIRRAAENSEVSVSELSRVVGRDPALSARLIKVVNSPLLRSQVEVTSLQAAITRLGVNYTCNLAIGLVIEQIFNARQPVVEAKLREIWSQSIAVAGIAYEIARRQPHLKPDQGALAGMVHLIGVLPILTYAEEHNDLLSDPICLNHVIDRIHPVIGARILKSWDFPRALTEVPLLYLDYEREQAKADYSDVVQMASLLSTPIEQRPSISGLPSYQRLRMDALDPPLLGCELADARTMLA</sequence>
<reference evidence="2 3" key="1">
    <citation type="submission" date="2020-03" db="EMBL/GenBank/DDBJ databases">
        <authorList>
            <person name="Wang L."/>
            <person name="He N."/>
            <person name="Li Y."/>
            <person name="Fang Y."/>
            <person name="Zhang F."/>
        </authorList>
    </citation>
    <scope>NUCLEOTIDE SEQUENCE [LARGE SCALE GENOMIC DNA]</scope>
    <source>
        <strain evidence="3">hsmgli-8</strain>
    </source>
</reference>
<name>A0ABX0YHI6_9PSED</name>
<organism evidence="2 3">
    <name type="scientific">Pseudomonas quercus</name>
    <dbReference type="NCBI Taxonomy" id="2722792"/>
    <lineage>
        <taxon>Bacteria</taxon>
        <taxon>Pseudomonadati</taxon>
        <taxon>Pseudomonadota</taxon>
        <taxon>Gammaproteobacteria</taxon>
        <taxon>Pseudomonadales</taxon>
        <taxon>Pseudomonadaceae</taxon>
        <taxon>Pseudomonas</taxon>
    </lineage>
</organism>
<evidence type="ECO:0000259" key="1">
    <source>
        <dbReference type="PROSITE" id="PS51833"/>
    </source>
</evidence>